<feature type="transmembrane region" description="Helical" evidence="2">
    <location>
        <begin position="237"/>
        <end position="260"/>
    </location>
</feature>
<feature type="region of interest" description="Disordered" evidence="1">
    <location>
        <begin position="111"/>
        <end position="163"/>
    </location>
</feature>
<feature type="transmembrane region" description="Helical" evidence="2">
    <location>
        <begin position="272"/>
        <end position="291"/>
    </location>
</feature>
<keyword evidence="2" id="KW-0472">Membrane</keyword>
<feature type="compositionally biased region" description="Basic and acidic residues" evidence="1">
    <location>
        <begin position="129"/>
        <end position="145"/>
    </location>
</feature>
<dbReference type="PANTHER" id="PTHR46903">
    <property type="entry name" value="C2H2-TYPE DOMAIN-CONTAINING PROTEIN"/>
    <property type="match status" value="1"/>
</dbReference>
<dbReference type="AlphaFoldDB" id="E9HUD2"/>
<name>E9HUD2_DAPPU</name>
<dbReference type="KEGG" id="dpx:DAPPUDRAFT_117994"/>
<dbReference type="Proteomes" id="UP000000305">
    <property type="component" value="Unassembled WGS sequence"/>
</dbReference>
<evidence type="ECO:0000256" key="2">
    <source>
        <dbReference type="SAM" id="Phobius"/>
    </source>
</evidence>
<accession>E9HUD2</accession>
<evidence type="ECO:0000256" key="1">
    <source>
        <dbReference type="SAM" id="MobiDB-lite"/>
    </source>
</evidence>
<protein>
    <submittedName>
        <fullName evidence="3">Uncharacterized protein</fullName>
    </submittedName>
</protein>
<keyword evidence="2" id="KW-0812">Transmembrane</keyword>
<evidence type="ECO:0000313" key="3">
    <source>
        <dbReference type="EMBL" id="EFX64641.1"/>
    </source>
</evidence>
<organism evidence="3 4">
    <name type="scientific">Daphnia pulex</name>
    <name type="common">Water flea</name>
    <dbReference type="NCBI Taxonomy" id="6669"/>
    <lineage>
        <taxon>Eukaryota</taxon>
        <taxon>Metazoa</taxon>
        <taxon>Ecdysozoa</taxon>
        <taxon>Arthropoda</taxon>
        <taxon>Crustacea</taxon>
        <taxon>Branchiopoda</taxon>
        <taxon>Diplostraca</taxon>
        <taxon>Cladocera</taxon>
        <taxon>Anomopoda</taxon>
        <taxon>Daphniidae</taxon>
        <taxon>Daphnia</taxon>
    </lineage>
</organism>
<gene>
    <name evidence="3" type="ORF">DAPPUDRAFT_117994</name>
</gene>
<dbReference type="HOGENOM" id="CLU_897924_0_0_1"/>
<dbReference type="PhylomeDB" id="E9HUD2"/>
<sequence length="310" mass="34593">MPSPGFRSSQEEEEGRKVNQSAGDVELTKRRRISVRSQITSTICQIRTNIDQCGSRGGITGLVKHLQYLATTSTLLHTLLLTVEDASEKDRQEERHRSYVQQIGEAVAEAEEHLKSRAGEAPSGVNDSIKQDSKRAVRASEEEIRGAQQTRTQAEQSRRKAEDALQKLQTVDSDLDKLSSVSNGGQFQPFSRLAAEPTPPIQKASSSVTFCSRRSPLLVFLSVISVRSLSHKFILELFCLALFLWSNSLYCPILFIMLVLSPKICLCLSGTIAYTIATSTSLTLIVILPFWQTNLYSQYIEEKTHCRPML</sequence>
<proteinExistence type="predicted"/>
<keyword evidence="2" id="KW-1133">Transmembrane helix</keyword>
<evidence type="ECO:0000313" key="4">
    <source>
        <dbReference type="Proteomes" id="UP000000305"/>
    </source>
</evidence>
<feature type="region of interest" description="Disordered" evidence="1">
    <location>
        <begin position="1"/>
        <end position="25"/>
    </location>
</feature>
<reference evidence="3 4" key="1">
    <citation type="journal article" date="2011" name="Science">
        <title>The ecoresponsive genome of Daphnia pulex.</title>
        <authorList>
            <person name="Colbourne J.K."/>
            <person name="Pfrender M.E."/>
            <person name="Gilbert D."/>
            <person name="Thomas W.K."/>
            <person name="Tucker A."/>
            <person name="Oakley T.H."/>
            <person name="Tokishita S."/>
            <person name="Aerts A."/>
            <person name="Arnold G.J."/>
            <person name="Basu M.K."/>
            <person name="Bauer D.J."/>
            <person name="Caceres C.E."/>
            <person name="Carmel L."/>
            <person name="Casola C."/>
            <person name="Choi J.H."/>
            <person name="Detter J.C."/>
            <person name="Dong Q."/>
            <person name="Dusheyko S."/>
            <person name="Eads B.D."/>
            <person name="Frohlich T."/>
            <person name="Geiler-Samerotte K.A."/>
            <person name="Gerlach D."/>
            <person name="Hatcher P."/>
            <person name="Jogdeo S."/>
            <person name="Krijgsveld J."/>
            <person name="Kriventseva E.V."/>
            <person name="Kultz D."/>
            <person name="Laforsch C."/>
            <person name="Lindquist E."/>
            <person name="Lopez J."/>
            <person name="Manak J.R."/>
            <person name="Muller J."/>
            <person name="Pangilinan J."/>
            <person name="Patwardhan R.P."/>
            <person name="Pitluck S."/>
            <person name="Pritham E.J."/>
            <person name="Rechtsteiner A."/>
            <person name="Rho M."/>
            <person name="Rogozin I.B."/>
            <person name="Sakarya O."/>
            <person name="Salamov A."/>
            <person name="Schaack S."/>
            <person name="Shapiro H."/>
            <person name="Shiga Y."/>
            <person name="Skalitzky C."/>
            <person name="Smith Z."/>
            <person name="Souvorov A."/>
            <person name="Sung W."/>
            <person name="Tang Z."/>
            <person name="Tsuchiya D."/>
            <person name="Tu H."/>
            <person name="Vos H."/>
            <person name="Wang M."/>
            <person name="Wolf Y.I."/>
            <person name="Yamagata H."/>
            <person name="Yamada T."/>
            <person name="Ye Y."/>
            <person name="Shaw J.R."/>
            <person name="Andrews J."/>
            <person name="Crease T.J."/>
            <person name="Tang H."/>
            <person name="Lucas S.M."/>
            <person name="Robertson H.M."/>
            <person name="Bork P."/>
            <person name="Koonin E.V."/>
            <person name="Zdobnov E.M."/>
            <person name="Grigoriev I.V."/>
            <person name="Lynch M."/>
            <person name="Boore J.L."/>
        </authorList>
    </citation>
    <scope>NUCLEOTIDE SEQUENCE [LARGE SCALE GENOMIC DNA]</scope>
</reference>
<dbReference type="PANTHER" id="PTHR46903:SF1">
    <property type="entry name" value="CCHC-TYPE DOMAIN-CONTAINING PROTEIN"/>
    <property type="match status" value="1"/>
</dbReference>
<keyword evidence="4" id="KW-1185">Reference proteome</keyword>
<dbReference type="EMBL" id="GL732806">
    <property type="protein sequence ID" value="EFX64641.1"/>
    <property type="molecule type" value="Genomic_DNA"/>
</dbReference>
<dbReference type="InParanoid" id="E9HUD2"/>